<protein>
    <recommendedName>
        <fullName evidence="3">DUF2236 domain-containing protein</fullName>
    </recommendedName>
</protein>
<gene>
    <name evidence="1" type="ORF">J3R73_000893</name>
</gene>
<keyword evidence="2" id="KW-1185">Reference proteome</keyword>
<comment type="caution">
    <text evidence="1">The sequence shown here is derived from an EMBL/GenBank/DDBJ whole genome shotgun (WGS) entry which is preliminary data.</text>
</comment>
<evidence type="ECO:0000313" key="2">
    <source>
        <dbReference type="Proteomes" id="UP001237448"/>
    </source>
</evidence>
<dbReference type="RefSeq" id="WP_307422891.1">
    <property type="nucleotide sequence ID" value="NZ_JAUSVK010000001.1"/>
</dbReference>
<dbReference type="EMBL" id="JAUSVK010000001">
    <property type="protein sequence ID" value="MDQ0391101.1"/>
    <property type="molecule type" value="Genomic_DNA"/>
</dbReference>
<evidence type="ECO:0000313" key="1">
    <source>
        <dbReference type="EMBL" id="MDQ0391101.1"/>
    </source>
</evidence>
<sequence length="155" mass="18061">MVAHQQIGEALLGEKWPESLDDRRFDSTRELVWLLPEEVVHMLQDVADALHLDLARDHGQPVPNRHFREIIASLARPLLVEREPGEMLKVFQTFSELDRAYFTYLLRRALLDALERRAALPKVPLGLPQDHFGTWTNLLARSWLPLPPNLRYQLR</sequence>
<dbReference type="Proteomes" id="UP001237448">
    <property type="component" value="Unassembled WGS sequence"/>
</dbReference>
<accession>A0ABU0F9A0</accession>
<reference evidence="1 2" key="1">
    <citation type="submission" date="2023-07" db="EMBL/GenBank/DDBJ databases">
        <title>Genomic Encyclopedia of Type Strains, Phase IV (KMG-IV): sequencing the most valuable type-strain genomes for metagenomic binning, comparative biology and taxonomic classification.</title>
        <authorList>
            <person name="Goeker M."/>
        </authorList>
    </citation>
    <scope>NUCLEOTIDE SEQUENCE [LARGE SCALE GENOMIC DNA]</scope>
    <source>
        <strain evidence="1 2">DSM 5896</strain>
    </source>
</reference>
<name>A0ABU0F9A0_9HYPH</name>
<organism evidence="1 2">
    <name type="scientific">Labrys monachus</name>
    <dbReference type="NCBI Taxonomy" id="217067"/>
    <lineage>
        <taxon>Bacteria</taxon>
        <taxon>Pseudomonadati</taxon>
        <taxon>Pseudomonadota</taxon>
        <taxon>Alphaproteobacteria</taxon>
        <taxon>Hyphomicrobiales</taxon>
        <taxon>Xanthobacteraceae</taxon>
        <taxon>Labrys</taxon>
    </lineage>
</organism>
<proteinExistence type="predicted"/>
<evidence type="ECO:0008006" key="3">
    <source>
        <dbReference type="Google" id="ProtNLM"/>
    </source>
</evidence>